<evidence type="ECO:0000313" key="3">
    <source>
        <dbReference type="EMBL" id="SOE63808.1"/>
    </source>
</evidence>
<feature type="region of interest" description="Disordered" evidence="1">
    <location>
        <begin position="37"/>
        <end position="56"/>
    </location>
</feature>
<keyword evidence="2" id="KW-0812">Transmembrane</keyword>
<dbReference type="AlphaFoldDB" id="A0A2C8ZGN5"/>
<dbReference type="EMBL" id="OCST01000003">
    <property type="protein sequence ID" value="SOE63808.1"/>
    <property type="molecule type" value="Genomic_DNA"/>
</dbReference>
<gene>
    <name evidence="3" type="ORF">SAMN06296378_1275</name>
</gene>
<dbReference type="RefSeq" id="WP_097060904.1">
    <property type="nucleotide sequence ID" value="NZ_OCST01000003.1"/>
</dbReference>
<accession>A0A2C8ZGN5</accession>
<reference evidence="3 4" key="1">
    <citation type="submission" date="2017-09" db="EMBL/GenBank/DDBJ databases">
        <authorList>
            <person name="Ehlers B."/>
            <person name="Leendertz F.H."/>
        </authorList>
    </citation>
    <scope>NUCLEOTIDE SEQUENCE [LARGE SCALE GENOMIC DNA]</scope>
    <source>
        <strain evidence="3 4">CGMCC 1.05381</strain>
    </source>
</reference>
<feature type="compositionally biased region" description="Polar residues" evidence="1">
    <location>
        <begin position="43"/>
        <end position="55"/>
    </location>
</feature>
<evidence type="ECO:0000313" key="4">
    <source>
        <dbReference type="Proteomes" id="UP000219440"/>
    </source>
</evidence>
<sequence>MMWENYGMGGWAWGFGALVLIGVVILIIVMVRMFSPSRPTPLQAPSSQPGGTVSPKQILDERYARGELATEEYRERLSALGFDS</sequence>
<keyword evidence="2" id="KW-1133">Transmembrane helix</keyword>
<dbReference type="OrthoDB" id="3748887at2"/>
<evidence type="ECO:0000256" key="1">
    <source>
        <dbReference type="SAM" id="MobiDB-lite"/>
    </source>
</evidence>
<dbReference type="Proteomes" id="UP000219440">
    <property type="component" value="Unassembled WGS sequence"/>
</dbReference>
<protein>
    <submittedName>
        <fullName evidence="3">Putative membrane protein</fullName>
    </submittedName>
</protein>
<keyword evidence="4" id="KW-1185">Reference proteome</keyword>
<name>A0A2C8ZGN5_9MICO</name>
<keyword evidence="2" id="KW-0472">Membrane</keyword>
<organism evidence="3 4">
    <name type="scientific">Salinibacterium xinjiangense</name>
    <dbReference type="NCBI Taxonomy" id="386302"/>
    <lineage>
        <taxon>Bacteria</taxon>
        <taxon>Bacillati</taxon>
        <taxon>Actinomycetota</taxon>
        <taxon>Actinomycetes</taxon>
        <taxon>Micrococcales</taxon>
        <taxon>Microbacteriaceae</taxon>
        <taxon>Salinibacterium</taxon>
    </lineage>
</organism>
<feature type="transmembrane region" description="Helical" evidence="2">
    <location>
        <begin position="12"/>
        <end position="31"/>
    </location>
</feature>
<proteinExistence type="predicted"/>
<evidence type="ECO:0000256" key="2">
    <source>
        <dbReference type="SAM" id="Phobius"/>
    </source>
</evidence>